<dbReference type="Gene3D" id="1.10.287.10">
    <property type="entry name" value="S15/NS1, RNA-binding"/>
    <property type="match status" value="1"/>
</dbReference>
<dbReference type="AlphaFoldDB" id="A0AAD5BVQ8"/>
<keyword evidence="3" id="KW-1185">Reference proteome</keyword>
<evidence type="ECO:0000256" key="1">
    <source>
        <dbReference type="SAM" id="MobiDB-lite"/>
    </source>
</evidence>
<accession>A0AAD5BVQ8</accession>
<name>A0AAD5BVQ8_AMBAR</name>
<feature type="compositionally biased region" description="Basic residues" evidence="1">
    <location>
        <begin position="1"/>
        <end position="16"/>
    </location>
</feature>
<dbReference type="Proteomes" id="UP001206925">
    <property type="component" value="Unassembled WGS sequence"/>
</dbReference>
<evidence type="ECO:0000313" key="3">
    <source>
        <dbReference type="Proteomes" id="UP001206925"/>
    </source>
</evidence>
<dbReference type="EMBL" id="JAMZMK010010796">
    <property type="protein sequence ID" value="KAI7730340.1"/>
    <property type="molecule type" value="Genomic_DNA"/>
</dbReference>
<sequence>MSMGSRKKTKTKKKNSRCYLFSLSSSSKKRRKTDNKASSSTSSKRRKRSQNLELKDTRRELGTCNDLNDMRKLSSNDEAFNLSRQQIRQIVDIIRSCKTPTLSTYMRWDQYAISFYLKLCTCFRVDYQHLEATDCPPLPEVMPLLKEQEEHTVDRGGMDHLFPKEMSHAERIEQAEHMYIGSCFLINTEPFKFGSYSSTPECIPYHLYLLVKEAVDIMKRFEWRNNPNDLVDLATVEEKISFFCTYFHAHLPTGWSYERDRASSIVAGYDTTRKPRYFMAGYTPIRDWVEDVGCDEDTYFMPQELMDIMSIVHSRKTPTFWNLGWQQISFYCKLCSCFGIDYHCLEAASEDDVCLMNMGRNG</sequence>
<organism evidence="2 3">
    <name type="scientific">Ambrosia artemisiifolia</name>
    <name type="common">Common ragweed</name>
    <dbReference type="NCBI Taxonomy" id="4212"/>
    <lineage>
        <taxon>Eukaryota</taxon>
        <taxon>Viridiplantae</taxon>
        <taxon>Streptophyta</taxon>
        <taxon>Embryophyta</taxon>
        <taxon>Tracheophyta</taxon>
        <taxon>Spermatophyta</taxon>
        <taxon>Magnoliopsida</taxon>
        <taxon>eudicotyledons</taxon>
        <taxon>Gunneridae</taxon>
        <taxon>Pentapetalae</taxon>
        <taxon>asterids</taxon>
        <taxon>campanulids</taxon>
        <taxon>Asterales</taxon>
        <taxon>Asteraceae</taxon>
        <taxon>Asteroideae</taxon>
        <taxon>Heliantheae alliance</taxon>
        <taxon>Heliantheae</taxon>
        <taxon>Ambrosia</taxon>
    </lineage>
</organism>
<proteinExistence type="predicted"/>
<evidence type="ECO:0000313" key="2">
    <source>
        <dbReference type="EMBL" id="KAI7730340.1"/>
    </source>
</evidence>
<reference evidence="2" key="1">
    <citation type="submission" date="2022-06" db="EMBL/GenBank/DDBJ databases">
        <title>Uncovering the hologenomic basis of an extraordinary plant invasion.</title>
        <authorList>
            <person name="Bieker V.C."/>
            <person name="Martin M.D."/>
            <person name="Gilbert T."/>
            <person name="Hodgins K."/>
            <person name="Battlay P."/>
            <person name="Petersen B."/>
            <person name="Wilson J."/>
        </authorList>
    </citation>
    <scope>NUCLEOTIDE SEQUENCE</scope>
    <source>
        <strain evidence="2">AA19_3_7</strain>
        <tissue evidence="2">Leaf</tissue>
    </source>
</reference>
<gene>
    <name evidence="2" type="ORF">M8C21_025097</name>
</gene>
<feature type="region of interest" description="Disordered" evidence="1">
    <location>
        <begin position="1"/>
        <end position="55"/>
    </location>
</feature>
<comment type="caution">
    <text evidence="2">The sequence shown here is derived from an EMBL/GenBank/DDBJ whole genome shotgun (WGS) entry which is preliminary data.</text>
</comment>
<protein>
    <submittedName>
        <fullName evidence="2">Uncharacterized protein</fullName>
    </submittedName>
</protein>